<evidence type="ECO:0000256" key="2">
    <source>
        <dbReference type="ARBA" id="ARBA00006490"/>
    </source>
</evidence>
<evidence type="ECO:0000256" key="9">
    <source>
        <dbReference type="ARBA" id="ARBA00050776"/>
    </source>
</evidence>
<dbReference type="InterPro" id="IPR016454">
    <property type="entry name" value="Cysteine_dSase"/>
</dbReference>
<dbReference type="PANTHER" id="PTHR11601">
    <property type="entry name" value="CYSTEINE DESULFURYLASE FAMILY MEMBER"/>
    <property type="match status" value="1"/>
</dbReference>
<keyword evidence="6" id="KW-0663">Pyridoxal phosphate</keyword>
<evidence type="ECO:0000256" key="3">
    <source>
        <dbReference type="ARBA" id="ARBA00012239"/>
    </source>
</evidence>
<evidence type="ECO:0000256" key="10">
    <source>
        <dbReference type="RuleBase" id="RU004504"/>
    </source>
</evidence>
<dbReference type="Proteomes" id="UP000321412">
    <property type="component" value="Unassembled WGS sequence"/>
</dbReference>
<dbReference type="Pfam" id="PF00266">
    <property type="entry name" value="Aminotran_5"/>
    <property type="match status" value="1"/>
</dbReference>
<feature type="domain" description="Aminotransferase class V" evidence="11">
    <location>
        <begin position="7"/>
        <end position="365"/>
    </location>
</feature>
<reference evidence="12 13" key="1">
    <citation type="submission" date="2019-08" db="EMBL/GenBank/DDBJ databases">
        <title>Bradymonadales sp. TMQ4.</title>
        <authorList>
            <person name="Liang Q."/>
        </authorList>
    </citation>
    <scope>NUCLEOTIDE SEQUENCE [LARGE SCALE GENOMIC DNA]</scope>
    <source>
        <strain evidence="12 13">TMQ4</strain>
    </source>
</reference>
<dbReference type="InterPro" id="IPR015422">
    <property type="entry name" value="PyrdxlP-dep_Trfase_small"/>
</dbReference>
<protein>
    <recommendedName>
        <fullName evidence="3">cysteine desulfurase</fullName>
        <ecNumber evidence="3">2.8.1.7</ecNumber>
    </recommendedName>
</protein>
<dbReference type="Gene3D" id="3.90.1150.10">
    <property type="entry name" value="Aspartate Aminotransferase, domain 1"/>
    <property type="match status" value="1"/>
</dbReference>
<dbReference type="EC" id="2.8.1.7" evidence="3"/>
<dbReference type="OrthoDB" id="9808002at2"/>
<keyword evidence="4" id="KW-0808">Transferase</keyword>
<dbReference type="GO" id="GO:0051536">
    <property type="term" value="F:iron-sulfur cluster binding"/>
    <property type="evidence" value="ECO:0007669"/>
    <property type="project" value="UniProtKB-KW"/>
</dbReference>
<dbReference type="FunFam" id="3.40.640.10:FF:000084">
    <property type="entry name" value="IscS-like cysteine desulfurase"/>
    <property type="match status" value="1"/>
</dbReference>
<evidence type="ECO:0000256" key="4">
    <source>
        <dbReference type="ARBA" id="ARBA00022679"/>
    </source>
</evidence>
<dbReference type="PIRSF" id="PIRSF005572">
    <property type="entry name" value="NifS"/>
    <property type="match status" value="1"/>
</dbReference>
<dbReference type="Gene3D" id="3.40.640.10">
    <property type="entry name" value="Type I PLP-dependent aspartate aminotransferase-like (Major domain)"/>
    <property type="match status" value="1"/>
</dbReference>
<dbReference type="RefSeq" id="WP_146980615.1">
    <property type="nucleotide sequence ID" value="NZ_VOSM01000003.1"/>
</dbReference>
<dbReference type="PROSITE" id="PS00595">
    <property type="entry name" value="AA_TRANSFER_CLASS_5"/>
    <property type="match status" value="1"/>
</dbReference>
<accession>A0A5C6X804</accession>
<evidence type="ECO:0000256" key="1">
    <source>
        <dbReference type="ARBA" id="ARBA00001933"/>
    </source>
</evidence>
<dbReference type="SUPFAM" id="SSF53383">
    <property type="entry name" value="PLP-dependent transferases"/>
    <property type="match status" value="1"/>
</dbReference>
<dbReference type="EMBL" id="VOSM01000003">
    <property type="protein sequence ID" value="TXD37458.1"/>
    <property type="molecule type" value="Genomic_DNA"/>
</dbReference>
<dbReference type="PANTHER" id="PTHR11601:SF34">
    <property type="entry name" value="CYSTEINE DESULFURASE"/>
    <property type="match status" value="1"/>
</dbReference>
<evidence type="ECO:0000256" key="8">
    <source>
        <dbReference type="ARBA" id="ARBA00023014"/>
    </source>
</evidence>
<keyword evidence="7" id="KW-0408">Iron</keyword>
<comment type="cofactor">
    <cofactor evidence="1 10">
        <name>pyridoxal 5'-phosphate</name>
        <dbReference type="ChEBI" id="CHEBI:597326"/>
    </cofactor>
</comment>
<dbReference type="GO" id="GO:0046872">
    <property type="term" value="F:metal ion binding"/>
    <property type="evidence" value="ECO:0007669"/>
    <property type="project" value="UniProtKB-KW"/>
</dbReference>
<evidence type="ECO:0000256" key="7">
    <source>
        <dbReference type="ARBA" id="ARBA00023004"/>
    </source>
</evidence>
<evidence type="ECO:0000259" key="11">
    <source>
        <dbReference type="Pfam" id="PF00266"/>
    </source>
</evidence>
<evidence type="ECO:0000313" key="13">
    <source>
        <dbReference type="Proteomes" id="UP000321412"/>
    </source>
</evidence>
<dbReference type="InterPro" id="IPR000192">
    <property type="entry name" value="Aminotrans_V_dom"/>
</dbReference>
<evidence type="ECO:0000313" key="12">
    <source>
        <dbReference type="EMBL" id="TXD37458.1"/>
    </source>
</evidence>
<dbReference type="GO" id="GO:0031071">
    <property type="term" value="F:cysteine desulfurase activity"/>
    <property type="evidence" value="ECO:0007669"/>
    <property type="project" value="UniProtKB-EC"/>
</dbReference>
<keyword evidence="8" id="KW-0411">Iron-sulfur</keyword>
<evidence type="ECO:0000256" key="6">
    <source>
        <dbReference type="ARBA" id="ARBA00022898"/>
    </source>
</evidence>
<evidence type="ECO:0000256" key="5">
    <source>
        <dbReference type="ARBA" id="ARBA00022723"/>
    </source>
</evidence>
<comment type="similarity">
    <text evidence="2">Belongs to the class-V pyridoxal-phosphate-dependent aminotransferase family. NifS/IscS subfamily.</text>
</comment>
<organism evidence="12 13">
    <name type="scientific">Lujinxingia vulgaris</name>
    <dbReference type="NCBI Taxonomy" id="2600176"/>
    <lineage>
        <taxon>Bacteria</taxon>
        <taxon>Deltaproteobacteria</taxon>
        <taxon>Bradymonadales</taxon>
        <taxon>Lujinxingiaceae</taxon>
        <taxon>Lujinxingia</taxon>
    </lineage>
</organism>
<sequence length="379" mass="39876">MTPHEHIYLDHNATTPLLPEVVEAMLPYLTEHFGNPSSGHVFGQRAARAVEAAREQVAELLGSDPEEIVFTSGGTEANNLAIRGVMEEVGYRGGVLTSVIEHPATREPCTWLEERGTRVIRQGVDGEGRVSLTGLGEVRDDDVRLVTVMHSNNETGVLQPIEELARWGHEVGALVHTDAAQSVGKVPVNVRALGVDLLSVAGHKLYAPKGVGALYVRRGAGLAPQMLGASHEGGMRAGTENVASIVGLGAACAVALRDLEDAGARMQRLRDSLWERLAEDVAGLKLTGELAPRLPNTLHVRFPGVSGDALLAAAPEVAASTGSACHVGHTQASAVVRAMGVEEADALGSVRLSLGRGSSATDVERAAVALGRAWRRLMG</sequence>
<dbReference type="InterPro" id="IPR020578">
    <property type="entry name" value="Aminotrans_V_PyrdxlP_BS"/>
</dbReference>
<dbReference type="InterPro" id="IPR015424">
    <property type="entry name" value="PyrdxlP-dep_Trfase"/>
</dbReference>
<keyword evidence="13" id="KW-1185">Reference proteome</keyword>
<dbReference type="Gene3D" id="1.10.260.50">
    <property type="match status" value="1"/>
</dbReference>
<proteinExistence type="inferred from homology"/>
<dbReference type="AlphaFoldDB" id="A0A5C6X804"/>
<dbReference type="InterPro" id="IPR015421">
    <property type="entry name" value="PyrdxlP-dep_Trfase_major"/>
</dbReference>
<comment type="catalytic activity">
    <reaction evidence="9">
        <text>(sulfur carrier)-H + L-cysteine = (sulfur carrier)-SH + L-alanine</text>
        <dbReference type="Rhea" id="RHEA:43892"/>
        <dbReference type="Rhea" id="RHEA-COMP:14737"/>
        <dbReference type="Rhea" id="RHEA-COMP:14739"/>
        <dbReference type="ChEBI" id="CHEBI:29917"/>
        <dbReference type="ChEBI" id="CHEBI:35235"/>
        <dbReference type="ChEBI" id="CHEBI:57972"/>
        <dbReference type="ChEBI" id="CHEBI:64428"/>
        <dbReference type="EC" id="2.8.1.7"/>
    </reaction>
</comment>
<comment type="caution">
    <text evidence="12">The sequence shown here is derived from an EMBL/GenBank/DDBJ whole genome shotgun (WGS) entry which is preliminary data.</text>
</comment>
<keyword evidence="5" id="KW-0479">Metal-binding</keyword>
<name>A0A5C6X804_9DELT</name>
<gene>
    <name evidence="12" type="ORF">FRC98_07120</name>
</gene>